<evidence type="ECO:0000313" key="9">
    <source>
        <dbReference type="EMBL" id="MFC7151759.1"/>
    </source>
</evidence>
<evidence type="ECO:0000256" key="3">
    <source>
        <dbReference type="ARBA" id="ARBA00022475"/>
    </source>
</evidence>
<proteinExistence type="inferred from homology"/>
<comment type="similarity">
    <text evidence="7">Belongs to the binding-protein-dependent transport system permease family.</text>
</comment>
<dbReference type="EMBL" id="JBHTAI010000018">
    <property type="protein sequence ID" value="MFC7151759.1"/>
    <property type="molecule type" value="Genomic_DNA"/>
</dbReference>
<evidence type="ECO:0000256" key="2">
    <source>
        <dbReference type="ARBA" id="ARBA00022448"/>
    </source>
</evidence>
<comment type="caution">
    <text evidence="9">The sequence shown here is derived from an EMBL/GenBank/DDBJ whole genome shotgun (WGS) entry which is preliminary data.</text>
</comment>
<dbReference type="CDD" id="cd06261">
    <property type="entry name" value="TM_PBP2"/>
    <property type="match status" value="1"/>
</dbReference>
<dbReference type="PROSITE" id="PS50928">
    <property type="entry name" value="ABC_TM1"/>
    <property type="match status" value="1"/>
</dbReference>
<gene>
    <name evidence="9" type="ORF">ACFQMJ_24745</name>
</gene>
<dbReference type="SUPFAM" id="SSF161098">
    <property type="entry name" value="MetI-like"/>
    <property type="match status" value="1"/>
</dbReference>
<evidence type="ECO:0000256" key="4">
    <source>
        <dbReference type="ARBA" id="ARBA00022692"/>
    </source>
</evidence>
<dbReference type="InterPro" id="IPR000515">
    <property type="entry name" value="MetI-like"/>
</dbReference>
<evidence type="ECO:0000256" key="6">
    <source>
        <dbReference type="ARBA" id="ARBA00023136"/>
    </source>
</evidence>
<sequence>MSLLLRNRRIGPPLYYVFLCCFGLIMLYPLIWLLLASVKPSHEIFAGTGLWPSEFVFSSYWTGWKSAGQVGFETFTLNSLRLVIPVVAFTLISSLTVAYGFARFNFVMKKTFFGLMIIMLMLPSSVIIIPRYLLFRDLGWINTYLPFIVPAIFATSSFFIFMFIQFFRGLPRELDESAKVDGYGSLRILIYILMPLCKPVIISGAIFQFIWTWNDFFDQLIYINSVSKFTVSLGLRMSLDTSQYVEWNQLLAMSIVAILPCVIVFFMAQKYFVEGISTTGMKG</sequence>
<dbReference type="Pfam" id="PF00528">
    <property type="entry name" value="BPD_transp_1"/>
    <property type="match status" value="1"/>
</dbReference>
<feature type="transmembrane region" description="Helical" evidence="7">
    <location>
        <begin position="113"/>
        <end position="135"/>
    </location>
</feature>
<dbReference type="PANTHER" id="PTHR43744:SF6">
    <property type="entry name" value="ABC TRANSPORTER PERMEASE PROTEIN YESQ-RELATED"/>
    <property type="match status" value="1"/>
</dbReference>
<evidence type="ECO:0000256" key="7">
    <source>
        <dbReference type="RuleBase" id="RU363032"/>
    </source>
</evidence>
<dbReference type="InterPro" id="IPR035906">
    <property type="entry name" value="MetI-like_sf"/>
</dbReference>
<organism evidence="9 10">
    <name type="scientific">Cohnella cellulosilytica</name>
    <dbReference type="NCBI Taxonomy" id="986710"/>
    <lineage>
        <taxon>Bacteria</taxon>
        <taxon>Bacillati</taxon>
        <taxon>Bacillota</taxon>
        <taxon>Bacilli</taxon>
        <taxon>Bacillales</taxon>
        <taxon>Paenibacillaceae</taxon>
        <taxon>Cohnella</taxon>
    </lineage>
</organism>
<comment type="subcellular location">
    <subcellularLocation>
        <location evidence="1 7">Cell membrane</location>
        <topology evidence="1 7">Multi-pass membrane protein</topology>
    </subcellularLocation>
</comment>
<protein>
    <submittedName>
        <fullName evidence="9">Carbohydrate ABC transporter permease</fullName>
    </submittedName>
</protein>
<keyword evidence="2 7" id="KW-0813">Transport</keyword>
<keyword evidence="4 7" id="KW-0812">Transmembrane</keyword>
<feature type="domain" description="ABC transmembrane type-1" evidence="8">
    <location>
        <begin position="76"/>
        <end position="268"/>
    </location>
</feature>
<feature type="transmembrane region" description="Helical" evidence="7">
    <location>
        <begin position="82"/>
        <end position="101"/>
    </location>
</feature>
<dbReference type="Gene3D" id="1.10.3720.10">
    <property type="entry name" value="MetI-like"/>
    <property type="match status" value="1"/>
</dbReference>
<name>A0ABW2FIK1_9BACL</name>
<dbReference type="Proteomes" id="UP001596378">
    <property type="component" value="Unassembled WGS sequence"/>
</dbReference>
<keyword evidence="10" id="KW-1185">Reference proteome</keyword>
<evidence type="ECO:0000259" key="8">
    <source>
        <dbReference type="PROSITE" id="PS50928"/>
    </source>
</evidence>
<reference evidence="10" key="1">
    <citation type="journal article" date="2019" name="Int. J. Syst. Evol. Microbiol.">
        <title>The Global Catalogue of Microorganisms (GCM) 10K type strain sequencing project: providing services to taxonomists for standard genome sequencing and annotation.</title>
        <authorList>
            <consortium name="The Broad Institute Genomics Platform"/>
            <consortium name="The Broad Institute Genome Sequencing Center for Infectious Disease"/>
            <person name="Wu L."/>
            <person name="Ma J."/>
        </authorList>
    </citation>
    <scope>NUCLEOTIDE SEQUENCE [LARGE SCALE GENOMIC DNA]</scope>
    <source>
        <strain evidence="10">KCTC 12907</strain>
    </source>
</reference>
<dbReference type="RefSeq" id="WP_378052246.1">
    <property type="nucleotide sequence ID" value="NZ_JBHMDN010000048.1"/>
</dbReference>
<feature type="transmembrane region" description="Helical" evidence="7">
    <location>
        <begin position="14"/>
        <end position="35"/>
    </location>
</feature>
<evidence type="ECO:0000313" key="10">
    <source>
        <dbReference type="Proteomes" id="UP001596378"/>
    </source>
</evidence>
<keyword evidence="6 7" id="KW-0472">Membrane</keyword>
<keyword evidence="3" id="KW-1003">Cell membrane</keyword>
<evidence type="ECO:0000256" key="1">
    <source>
        <dbReference type="ARBA" id="ARBA00004651"/>
    </source>
</evidence>
<feature type="transmembrane region" description="Helical" evidence="7">
    <location>
        <begin position="188"/>
        <end position="211"/>
    </location>
</feature>
<keyword evidence="5 7" id="KW-1133">Transmembrane helix</keyword>
<accession>A0ABW2FIK1</accession>
<evidence type="ECO:0000256" key="5">
    <source>
        <dbReference type="ARBA" id="ARBA00022989"/>
    </source>
</evidence>
<dbReference type="PANTHER" id="PTHR43744">
    <property type="entry name" value="ABC TRANSPORTER PERMEASE PROTEIN MG189-RELATED-RELATED"/>
    <property type="match status" value="1"/>
</dbReference>
<feature type="transmembrane region" description="Helical" evidence="7">
    <location>
        <begin position="147"/>
        <end position="167"/>
    </location>
</feature>
<feature type="transmembrane region" description="Helical" evidence="7">
    <location>
        <begin position="247"/>
        <end position="268"/>
    </location>
</feature>